<dbReference type="PANTHER" id="PTHR33539">
    <property type="entry name" value="UPF0764 PROTEIN C16ORF89"/>
    <property type="match status" value="1"/>
</dbReference>
<dbReference type="OrthoDB" id="5949187at2759"/>
<dbReference type="Proteomes" id="UP000267096">
    <property type="component" value="Unassembled WGS sequence"/>
</dbReference>
<organism evidence="3">
    <name type="scientific">Anisakis simplex</name>
    <name type="common">Herring worm</name>
    <dbReference type="NCBI Taxonomy" id="6269"/>
    <lineage>
        <taxon>Eukaryota</taxon>
        <taxon>Metazoa</taxon>
        <taxon>Ecdysozoa</taxon>
        <taxon>Nematoda</taxon>
        <taxon>Chromadorea</taxon>
        <taxon>Rhabditida</taxon>
        <taxon>Spirurina</taxon>
        <taxon>Ascaridomorpha</taxon>
        <taxon>Ascaridoidea</taxon>
        <taxon>Anisakidae</taxon>
        <taxon>Anisakis</taxon>
        <taxon>Anisakis simplex complex</taxon>
    </lineage>
</organism>
<reference evidence="3" key="1">
    <citation type="submission" date="2017-02" db="UniProtKB">
        <authorList>
            <consortium name="WormBaseParasite"/>
        </authorList>
    </citation>
    <scope>IDENTIFICATION</scope>
</reference>
<dbReference type="AlphaFoldDB" id="A0A0M3J514"/>
<protein>
    <submittedName>
        <fullName evidence="3">Integrative and conjugative element protein</fullName>
    </submittedName>
</protein>
<reference evidence="1 2" key="2">
    <citation type="submission" date="2018-11" db="EMBL/GenBank/DDBJ databases">
        <authorList>
            <consortium name="Pathogen Informatics"/>
        </authorList>
    </citation>
    <scope>NUCLEOTIDE SEQUENCE [LARGE SCALE GENOMIC DNA]</scope>
</reference>
<dbReference type="EMBL" id="UYRR01003383">
    <property type="protein sequence ID" value="VDK20045.1"/>
    <property type="molecule type" value="Genomic_DNA"/>
</dbReference>
<dbReference type="Pfam" id="PF15882">
    <property type="entry name" value="DUF4735"/>
    <property type="match status" value="1"/>
</dbReference>
<evidence type="ECO:0000313" key="3">
    <source>
        <dbReference type="WBParaSite" id="ASIM_0000264101-mRNA-1"/>
    </source>
</evidence>
<evidence type="ECO:0000313" key="2">
    <source>
        <dbReference type="Proteomes" id="UP000267096"/>
    </source>
</evidence>
<dbReference type="WBParaSite" id="ASIM_0000264101-mRNA-1">
    <property type="protein sequence ID" value="ASIM_0000264101-mRNA-1"/>
    <property type="gene ID" value="ASIM_0000264101"/>
</dbReference>
<dbReference type="GO" id="GO:0005829">
    <property type="term" value="C:cytosol"/>
    <property type="evidence" value="ECO:0007669"/>
    <property type="project" value="TreeGrafter"/>
</dbReference>
<accession>A0A0M3J514</accession>
<keyword evidence="2" id="KW-1185">Reference proteome</keyword>
<gene>
    <name evidence="1" type="ORF">ASIM_LOCUS2497</name>
</gene>
<proteinExistence type="predicted"/>
<dbReference type="GO" id="GO:0016020">
    <property type="term" value="C:membrane"/>
    <property type="evidence" value="ECO:0007669"/>
    <property type="project" value="TreeGrafter"/>
</dbReference>
<dbReference type="PANTHER" id="PTHR33539:SF1">
    <property type="entry name" value="UPF0764 PROTEIN C16ORF89"/>
    <property type="match status" value="1"/>
</dbReference>
<evidence type="ECO:0000313" key="1">
    <source>
        <dbReference type="EMBL" id="VDK20045.1"/>
    </source>
</evidence>
<name>A0A0M3J514_ANISI</name>
<dbReference type="InterPro" id="IPR031751">
    <property type="entry name" value="DUF4735"/>
</dbReference>
<sequence>MAPLLAQYLSWNTARLIALILNALNGIENYYEQHLSELNVDGLFGLRVIQGQLKSISTDLEGSNLDRELMNALYNLSGRANEIAGKAIPYVIERDPSYYQQFRYLLNRPYTVKHSIQRSDERLRWLDKELVSRRFGIDEERTMWFDEKQSD</sequence>